<dbReference type="InterPro" id="IPR007387">
    <property type="entry name" value="TRAP_DctQ"/>
</dbReference>
<evidence type="ECO:0000256" key="6">
    <source>
        <dbReference type="ARBA" id="ARBA00022989"/>
    </source>
</evidence>
<feature type="transmembrane region" description="Helical" evidence="9">
    <location>
        <begin position="139"/>
        <end position="157"/>
    </location>
</feature>
<dbReference type="PANTHER" id="PTHR35011:SF10">
    <property type="entry name" value="TRAP TRANSPORTER SMALL PERMEASE PROTEIN"/>
    <property type="match status" value="1"/>
</dbReference>
<feature type="transmembrane region" description="Helical" evidence="9">
    <location>
        <begin position="53"/>
        <end position="70"/>
    </location>
</feature>
<comment type="function">
    <text evidence="9">Part of the tripartite ATP-independent periplasmic (TRAP) transport system.</text>
</comment>
<comment type="caution">
    <text evidence="11">The sequence shown here is derived from an EMBL/GenBank/DDBJ whole genome shotgun (WGS) entry which is preliminary data.</text>
</comment>
<sequence>MIRTLDSVLEWWSRALMAVAIIAGFAMMIHISIDIVARTVFNSPLRTTNQMVAGYYMIAAAFLPIALLGKRDDHISADVFTEFMSPGVRRALDGFTTLLGILYLGAFTWQSWISADRRMNQGEVLEIPGGYLTVWPGRWLLPIAGASLFLCFLLRFIRILTPGAGPDEDHHNRMPEA</sequence>
<dbReference type="GO" id="GO:0015740">
    <property type="term" value="P:C4-dicarboxylate transport"/>
    <property type="evidence" value="ECO:0007669"/>
    <property type="project" value="TreeGrafter"/>
</dbReference>
<keyword evidence="2 9" id="KW-0813">Transport</keyword>
<protein>
    <recommendedName>
        <fullName evidence="9">TRAP transporter small permease protein</fullName>
    </recommendedName>
</protein>
<keyword evidence="12" id="KW-1185">Reference proteome</keyword>
<evidence type="ECO:0000259" key="10">
    <source>
        <dbReference type="Pfam" id="PF04290"/>
    </source>
</evidence>
<dbReference type="PANTHER" id="PTHR35011">
    <property type="entry name" value="2,3-DIKETO-L-GULONATE TRAP TRANSPORTER SMALL PERMEASE PROTEIN YIAM"/>
    <property type="match status" value="1"/>
</dbReference>
<name>A0A438AHC8_9RHOB</name>
<feature type="transmembrane region" description="Helical" evidence="9">
    <location>
        <begin position="91"/>
        <end position="112"/>
    </location>
</feature>
<dbReference type="InterPro" id="IPR055348">
    <property type="entry name" value="DctQ"/>
</dbReference>
<evidence type="ECO:0000256" key="3">
    <source>
        <dbReference type="ARBA" id="ARBA00022475"/>
    </source>
</evidence>
<dbReference type="EMBL" id="RQXX01000003">
    <property type="protein sequence ID" value="RVV98131.1"/>
    <property type="molecule type" value="Genomic_DNA"/>
</dbReference>
<reference evidence="11 12" key="1">
    <citation type="submission" date="2018-11" db="EMBL/GenBank/DDBJ databases">
        <title>Mesobaculum littorinae gen. nov., sp. nov., isolated from Littorina scabra that represents a novel genus of the order Rhodobacteraceae.</title>
        <authorList>
            <person name="Li F."/>
        </authorList>
    </citation>
    <scope>NUCLEOTIDE SEQUENCE [LARGE SCALE GENOMIC DNA]</scope>
    <source>
        <strain evidence="11 12">M0103</strain>
    </source>
</reference>
<gene>
    <name evidence="11" type="ORF">EKE94_11815</name>
</gene>
<proteinExistence type="inferred from homology"/>
<evidence type="ECO:0000256" key="2">
    <source>
        <dbReference type="ARBA" id="ARBA00022448"/>
    </source>
</evidence>
<feature type="transmembrane region" description="Helical" evidence="9">
    <location>
        <begin position="12"/>
        <end position="33"/>
    </location>
</feature>
<comment type="subcellular location">
    <subcellularLocation>
        <location evidence="1 9">Cell inner membrane</location>
        <topology evidence="1 9">Multi-pass membrane protein</topology>
    </subcellularLocation>
</comment>
<dbReference type="Proteomes" id="UP000285908">
    <property type="component" value="Unassembled WGS sequence"/>
</dbReference>
<keyword evidence="5 9" id="KW-0812">Transmembrane</keyword>
<dbReference type="RefSeq" id="WP_127906797.1">
    <property type="nucleotide sequence ID" value="NZ_RQXX01000003.1"/>
</dbReference>
<feature type="domain" description="Tripartite ATP-independent periplasmic transporters DctQ component" evidence="10">
    <location>
        <begin position="27"/>
        <end position="160"/>
    </location>
</feature>
<dbReference type="AlphaFoldDB" id="A0A438AHC8"/>
<dbReference type="GO" id="GO:0022857">
    <property type="term" value="F:transmembrane transporter activity"/>
    <property type="evidence" value="ECO:0007669"/>
    <property type="project" value="UniProtKB-UniRule"/>
</dbReference>
<organism evidence="11 12">
    <name type="scientific">Mesobaculum littorinae</name>
    <dbReference type="NCBI Taxonomy" id="2486419"/>
    <lineage>
        <taxon>Bacteria</taxon>
        <taxon>Pseudomonadati</taxon>
        <taxon>Pseudomonadota</taxon>
        <taxon>Alphaproteobacteria</taxon>
        <taxon>Rhodobacterales</taxon>
        <taxon>Roseobacteraceae</taxon>
        <taxon>Mesobaculum</taxon>
    </lineage>
</organism>
<evidence type="ECO:0000256" key="8">
    <source>
        <dbReference type="ARBA" id="ARBA00038436"/>
    </source>
</evidence>
<keyword evidence="3" id="KW-1003">Cell membrane</keyword>
<evidence type="ECO:0000256" key="1">
    <source>
        <dbReference type="ARBA" id="ARBA00004429"/>
    </source>
</evidence>
<evidence type="ECO:0000256" key="5">
    <source>
        <dbReference type="ARBA" id="ARBA00022692"/>
    </source>
</evidence>
<comment type="subunit">
    <text evidence="9">The complex comprises the extracytoplasmic solute receptor protein and the two transmembrane proteins.</text>
</comment>
<keyword evidence="6 9" id="KW-1133">Transmembrane helix</keyword>
<evidence type="ECO:0000256" key="9">
    <source>
        <dbReference type="RuleBase" id="RU369079"/>
    </source>
</evidence>
<evidence type="ECO:0000313" key="11">
    <source>
        <dbReference type="EMBL" id="RVV98131.1"/>
    </source>
</evidence>
<dbReference type="OrthoDB" id="4250245at2"/>
<keyword evidence="7 9" id="KW-0472">Membrane</keyword>
<evidence type="ECO:0000313" key="12">
    <source>
        <dbReference type="Proteomes" id="UP000285908"/>
    </source>
</evidence>
<keyword evidence="4 9" id="KW-0997">Cell inner membrane</keyword>
<comment type="similarity">
    <text evidence="8 9">Belongs to the TRAP transporter small permease family.</text>
</comment>
<evidence type="ECO:0000256" key="4">
    <source>
        <dbReference type="ARBA" id="ARBA00022519"/>
    </source>
</evidence>
<accession>A0A438AHC8</accession>
<evidence type="ECO:0000256" key="7">
    <source>
        <dbReference type="ARBA" id="ARBA00023136"/>
    </source>
</evidence>
<dbReference type="Pfam" id="PF04290">
    <property type="entry name" value="DctQ"/>
    <property type="match status" value="1"/>
</dbReference>
<dbReference type="GO" id="GO:0005886">
    <property type="term" value="C:plasma membrane"/>
    <property type="evidence" value="ECO:0007669"/>
    <property type="project" value="UniProtKB-SubCell"/>
</dbReference>